<proteinExistence type="predicted"/>
<dbReference type="PROSITE" id="PS50005">
    <property type="entry name" value="TPR"/>
    <property type="match status" value="1"/>
</dbReference>
<dbReference type="EMBL" id="CP001055">
    <property type="protein sequence ID" value="ACC99005.1"/>
    <property type="molecule type" value="Genomic_DNA"/>
</dbReference>
<dbReference type="InterPro" id="IPR040826">
    <property type="entry name" value="HEPN_LA2681"/>
</dbReference>
<keyword evidence="4" id="KW-1185">Reference proteome</keyword>
<feature type="repeat" description="TPR" evidence="1">
    <location>
        <begin position="115"/>
        <end position="148"/>
    </location>
</feature>
<reference evidence="3 4" key="1">
    <citation type="journal article" date="2009" name="Appl. Environ. Microbiol.">
        <title>Genomic analysis of 'Elusimicrobium minutum,' the first cultivated representative of the phylum 'Elusimicrobia' (formerly termite group 1).</title>
        <authorList>
            <person name="Herlemann D.P.R."/>
            <person name="Geissinger O."/>
            <person name="Ikeda-Ohtsubo W."/>
            <person name="Kunin V."/>
            <person name="Sun H."/>
            <person name="Lapidus A."/>
            <person name="Hugenholtz P."/>
            <person name="Brune A."/>
        </authorList>
    </citation>
    <scope>NUCLEOTIDE SEQUENCE [LARGE SCALE GENOMIC DNA]</scope>
    <source>
        <strain evidence="3 4">Pei191</strain>
    </source>
</reference>
<evidence type="ECO:0000313" key="4">
    <source>
        <dbReference type="Proteomes" id="UP000001029"/>
    </source>
</evidence>
<protein>
    <submittedName>
        <fullName evidence="3">TPR repeat-containing protein</fullName>
    </submittedName>
</protein>
<organism evidence="3 4">
    <name type="scientific">Elusimicrobium minutum (strain Pei191)</name>
    <dbReference type="NCBI Taxonomy" id="445932"/>
    <lineage>
        <taxon>Bacteria</taxon>
        <taxon>Pseudomonadati</taxon>
        <taxon>Elusimicrobiota</taxon>
        <taxon>Elusimicrobia</taxon>
        <taxon>Elusimicrobiales</taxon>
        <taxon>Elusimicrobiaceae</taxon>
        <taxon>Elusimicrobium</taxon>
    </lineage>
</organism>
<keyword evidence="1" id="KW-0802">TPR repeat</keyword>
<dbReference type="Proteomes" id="UP000001029">
    <property type="component" value="Chromosome"/>
</dbReference>
<dbReference type="InterPro" id="IPR019734">
    <property type="entry name" value="TPR_rpt"/>
</dbReference>
<feature type="domain" description="LA2681-like HEPN" evidence="2">
    <location>
        <begin position="271"/>
        <end position="471"/>
    </location>
</feature>
<dbReference type="InterPro" id="IPR011990">
    <property type="entry name" value="TPR-like_helical_dom_sf"/>
</dbReference>
<dbReference type="Gene3D" id="1.25.40.10">
    <property type="entry name" value="Tetratricopeptide repeat domain"/>
    <property type="match status" value="1"/>
</dbReference>
<dbReference type="RefSeq" id="WP_012415620.1">
    <property type="nucleotide sequence ID" value="NC_010644.1"/>
</dbReference>
<dbReference type="AlphaFoldDB" id="B2KEQ9"/>
<dbReference type="SUPFAM" id="SSF48452">
    <property type="entry name" value="TPR-like"/>
    <property type="match status" value="1"/>
</dbReference>
<gene>
    <name evidence="3" type="ordered locus">Emin_1457</name>
</gene>
<name>B2KEQ9_ELUMP</name>
<evidence type="ECO:0000313" key="3">
    <source>
        <dbReference type="EMBL" id="ACC99005.1"/>
    </source>
</evidence>
<evidence type="ECO:0000259" key="2">
    <source>
        <dbReference type="Pfam" id="PF18733"/>
    </source>
</evidence>
<accession>B2KEQ9</accession>
<dbReference type="KEGG" id="emi:Emin_1457"/>
<sequence>MVKNVNYDKINDLKGVKIKDACTLLAGMVNTALNNHNPALALKAISLAEELFKRKPISSLKTHLYHVVANAWSCVAKNSGTPWDWDSEAFGKEIFYLRKTLLEPAFEKYPPSFRVIIYTNLANLLNTLGRTNDAMEYWDKAIATIPNFGMALGGKGIGLMDLANTMIYDTARAEMYLYSEDLLKRAIASDTVEDHARQPFQRRLEFLDEMKIKRSGLKKTHANKVYNDRQEADYRFWCRYHGLVLNNLNLIEYYRETSDSIHMPSMVTYGAVGMPKYYPYFNQLKQEFITARYLCYEGQLYDYTTHFSDKEVYIIDTYSGERNDLCIEKIKLAFKTAYSILDKISFFINDFYELKHTKMFNFRNVWYKDAKEKEGLLKIFDKRKNWPLRGLFYLSKDFAYTTSDVYCIEPDAEGLKNIRDHLEHKFLRVMMIPRDEETPVISETDLLKKTIKILKLTHSALTYLCLAVGIEEAMKPQKESENGIIMPIYMEPKQR</sequence>
<dbReference type="OrthoDB" id="108555at2"/>
<dbReference type="SMART" id="SM00028">
    <property type="entry name" value="TPR"/>
    <property type="match status" value="1"/>
</dbReference>
<dbReference type="STRING" id="445932.Emin_1457"/>
<dbReference type="Pfam" id="PF18733">
    <property type="entry name" value="HEPN_LA2681"/>
    <property type="match status" value="1"/>
</dbReference>
<dbReference type="HOGENOM" id="CLU_540480_0_0_0"/>
<evidence type="ECO:0000256" key="1">
    <source>
        <dbReference type="PROSITE-ProRule" id="PRU00339"/>
    </source>
</evidence>